<evidence type="ECO:0000256" key="18">
    <source>
        <dbReference type="PIRSR" id="PIRSR000666-3"/>
    </source>
</evidence>
<feature type="active site" description="Proton acceptor" evidence="16">
    <location>
        <position position="729"/>
    </location>
</feature>
<keyword evidence="8" id="KW-0418">Kinase</keyword>
<dbReference type="GO" id="GO:0005003">
    <property type="term" value="F:ephrin receptor activity"/>
    <property type="evidence" value="ECO:0007669"/>
    <property type="project" value="InterPro"/>
</dbReference>
<evidence type="ECO:0000256" key="4">
    <source>
        <dbReference type="ARBA" id="ARBA00022679"/>
    </source>
</evidence>
<sequence length="941" mass="103937">MHCGKGGSCLNFLIIARLHRLKTVCSEVFSQNLRRLGSVRTMSAVRWNVVLWLCIYCGGTFEQTTSREVELFNSVKQASLKWTSYPNPKAWSEKLLRMGSETQVPVYQACAVNNKPSSRSLLTNWIARKDALHLLLDLQFAQEEESSSNQLSPLQVHLLESDSPLSRFSESQNPLNLKTSQTFSTTTEVHRIKEYLKNSLELVLNTEPLSHDGFHLGFTYSGPCVFLSSVRLYYRRCPPLVSHLVGFEGASAGAGPLTGSCVEGAVGVEGQVEPPQRECQVNGAWGPLQGGCTCAPGHQEKVDSCEACRVGYYKAANESGGCRSCPPNRKTDREGAEGCDCRQGYFSLPGDPYVMGCTRPPSAPVNVTVQCLNDSILTLLWDPPIDLGGRQEVMYDVECSEREGETDSQWAVCGEAVIFLPASAGLTVTAVNLTWVNPRLDYRLSVRARNYMSFHQGAAAASSTAPIIIHRWKSFVINTPGPIPLDPHHSHVDGGPSPWVIIGALLGVLLLLILVPAAVYSQLRKYTKLSHYQEVELLPSHTGVTYGPNEGPHAAPQEVNMVVVPGVVQLLESVGDNLLTSLRDVLVDRNQLTLGKELGAGEFGSVYEGIFTPEEGMDIKVAVKTMRVGLHSQEDLESFLKEAEIMQHFDHNNVVKLLGVTLEQEQDSPLPVPLVILPFMKHADLRRFLIATRYGDIPMFVPHQSLLRFMVDIAAGMEYLSSHGFLHRDLAARNCMLGDDLRVCVADFGLSKKTYSNNYYRQTVTIRMPVKWMAIESLSESIFTSKSDVWSFAVTMWEIVSRGRTPYPGIHNHELLELLNAGHRLKLPECDDKLYEVMLSCWHREPGHRPGFRELGEMLKALLFELPPLEASQEAHYINQGLEAATHSPWVADGYDNPGFEGGAVGNVYLPTPVGAGANAKSPPKKDDEGYLLCTKTESAV</sequence>
<dbReference type="SMART" id="SM00219">
    <property type="entry name" value="TyrKc"/>
    <property type="match status" value="1"/>
</dbReference>
<dbReference type="InterPro" id="IPR008979">
    <property type="entry name" value="Galactose-bd-like_sf"/>
</dbReference>
<dbReference type="GO" id="GO:0043066">
    <property type="term" value="P:negative regulation of apoptotic process"/>
    <property type="evidence" value="ECO:0007669"/>
    <property type="project" value="TreeGrafter"/>
</dbReference>
<keyword evidence="5 20" id="KW-0812">Transmembrane</keyword>
<evidence type="ECO:0000259" key="23">
    <source>
        <dbReference type="PROSITE" id="PS51550"/>
    </source>
</evidence>
<dbReference type="FunFam" id="2.10.50.10:FF:000001">
    <property type="entry name" value="Ephrin type-A receptor 5"/>
    <property type="match status" value="1"/>
</dbReference>
<keyword evidence="11 20" id="KW-0472">Membrane</keyword>
<dbReference type="PROSITE" id="PS50853">
    <property type="entry name" value="FN3"/>
    <property type="match status" value="1"/>
</dbReference>
<keyword evidence="18" id="KW-1015">Disulfide bond</keyword>
<feature type="binding site" evidence="17 19">
    <location>
        <position position="624"/>
    </location>
    <ligand>
        <name>ATP</name>
        <dbReference type="ChEBI" id="CHEBI:30616"/>
    </ligand>
</feature>
<evidence type="ECO:0000256" key="12">
    <source>
        <dbReference type="ARBA" id="ARBA00023137"/>
    </source>
</evidence>
<reference evidence="24" key="2">
    <citation type="submission" date="2025-09" db="UniProtKB">
        <authorList>
            <consortium name="Ensembl"/>
        </authorList>
    </citation>
    <scope>IDENTIFICATION</scope>
</reference>
<dbReference type="PIRSF" id="PIRSF000666">
    <property type="entry name" value="TyrPK_ephrin_receptor"/>
    <property type="match status" value="1"/>
</dbReference>
<dbReference type="PROSITE" id="PS51550">
    <property type="entry name" value="EPH_LBD"/>
    <property type="match status" value="1"/>
</dbReference>
<dbReference type="Gene3D" id="2.60.120.260">
    <property type="entry name" value="Galactose-binding domain-like"/>
    <property type="match status" value="1"/>
</dbReference>
<dbReference type="PROSITE" id="PS00109">
    <property type="entry name" value="PROTEIN_KINASE_TYR"/>
    <property type="match status" value="1"/>
</dbReference>
<dbReference type="InterPro" id="IPR036116">
    <property type="entry name" value="FN3_sf"/>
</dbReference>
<dbReference type="GO" id="GO:0001779">
    <property type="term" value="P:natural killer cell differentiation"/>
    <property type="evidence" value="ECO:0007669"/>
    <property type="project" value="TreeGrafter"/>
</dbReference>
<dbReference type="InParanoid" id="A0A673X6H2"/>
<evidence type="ECO:0000259" key="22">
    <source>
        <dbReference type="PROSITE" id="PS50853"/>
    </source>
</evidence>
<dbReference type="InterPro" id="IPR017441">
    <property type="entry name" value="Protein_kinase_ATP_BS"/>
</dbReference>
<evidence type="ECO:0000256" key="8">
    <source>
        <dbReference type="ARBA" id="ARBA00022777"/>
    </source>
</evidence>
<evidence type="ECO:0000256" key="14">
    <source>
        <dbReference type="ARBA" id="ARBA00023180"/>
    </source>
</evidence>
<dbReference type="Pfam" id="PF07714">
    <property type="entry name" value="PK_Tyr_Ser-Thr"/>
    <property type="match status" value="1"/>
</dbReference>
<evidence type="ECO:0000256" key="13">
    <source>
        <dbReference type="ARBA" id="ARBA00023170"/>
    </source>
</evidence>
<dbReference type="InterPro" id="IPR008266">
    <property type="entry name" value="Tyr_kinase_AS"/>
</dbReference>
<dbReference type="Proteomes" id="UP000472277">
    <property type="component" value="Chromosome 8"/>
</dbReference>
<dbReference type="PROSITE" id="PS50011">
    <property type="entry name" value="PROTEIN_KINASE_DOM"/>
    <property type="match status" value="1"/>
</dbReference>
<dbReference type="Gene3D" id="3.30.200.20">
    <property type="entry name" value="Phosphorylase Kinase, domain 1"/>
    <property type="match status" value="1"/>
</dbReference>
<dbReference type="InterPro" id="IPR016257">
    <property type="entry name" value="Tyr_kinase_ephrin_rcpt"/>
</dbReference>
<evidence type="ECO:0000256" key="10">
    <source>
        <dbReference type="ARBA" id="ARBA00022989"/>
    </source>
</evidence>
<keyword evidence="6" id="KW-0677">Repeat</keyword>
<dbReference type="InterPro" id="IPR001090">
    <property type="entry name" value="Ephrin_rcpt_lig-bd_dom"/>
</dbReference>
<protein>
    <recommendedName>
        <fullName evidence="2">receptor protein-tyrosine kinase</fullName>
        <ecNumber evidence="2">2.7.10.1</ecNumber>
    </recommendedName>
</protein>
<dbReference type="GO" id="GO:0016477">
    <property type="term" value="P:cell migration"/>
    <property type="evidence" value="ECO:0007669"/>
    <property type="project" value="TreeGrafter"/>
</dbReference>
<dbReference type="FunFam" id="1.10.510.10:FF:000089">
    <property type="entry name" value="Tyrosine-protein kinase receptor TYRO3"/>
    <property type="match status" value="1"/>
</dbReference>
<dbReference type="GeneTree" id="ENSGT00940000155669"/>
<evidence type="ECO:0000313" key="24">
    <source>
        <dbReference type="Ensembl" id="ENSSTUP00000019784.1"/>
    </source>
</evidence>
<dbReference type="InterPro" id="IPR001245">
    <property type="entry name" value="Ser-Thr/Tyr_kinase_cat_dom"/>
</dbReference>
<keyword evidence="10 20" id="KW-1133">Transmembrane helix</keyword>
<dbReference type="PANTHER" id="PTHR24416">
    <property type="entry name" value="TYROSINE-PROTEIN KINASE RECEPTOR"/>
    <property type="match status" value="1"/>
</dbReference>
<dbReference type="InterPro" id="IPR011641">
    <property type="entry name" value="Tyr-kin_ephrin_A/B_rcpt-like"/>
</dbReference>
<evidence type="ECO:0000256" key="3">
    <source>
        <dbReference type="ARBA" id="ARBA00022553"/>
    </source>
</evidence>
<dbReference type="InterPro" id="IPR000719">
    <property type="entry name" value="Prot_kinase_dom"/>
</dbReference>
<dbReference type="InterPro" id="IPR050122">
    <property type="entry name" value="RTK"/>
</dbReference>
<evidence type="ECO:0000256" key="20">
    <source>
        <dbReference type="SAM" id="Phobius"/>
    </source>
</evidence>
<feature type="disulfide bond" evidence="18">
    <location>
        <begin position="110"/>
        <end position="224"/>
    </location>
</feature>
<comment type="catalytic activity">
    <reaction evidence="15">
        <text>L-tyrosyl-[protein] + ATP = O-phospho-L-tyrosyl-[protein] + ADP + H(+)</text>
        <dbReference type="Rhea" id="RHEA:10596"/>
        <dbReference type="Rhea" id="RHEA-COMP:10136"/>
        <dbReference type="Rhea" id="RHEA-COMP:20101"/>
        <dbReference type="ChEBI" id="CHEBI:15378"/>
        <dbReference type="ChEBI" id="CHEBI:30616"/>
        <dbReference type="ChEBI" id="CHEBI:46858"/>
        <dbReference type="ChEBI" id="CHEBI:61978"/>
        <dbReference type="ChEBI" id="CHEBI:456216"/>
        <dbReference type="EC" id="2.7.10.1"/>
    </reaction>
</comment>
<dbReference type="Pfam" id="PF01404">
    <property type="entry name" value="Ephrin_lbd"/>
    <property type="match status" value="1"/>
</dbReference>
<feature type="domain" description="Fibronectin type-III" evidence="22">
    <location>
        <begin position="363"/>
        <end position="472"/>
    </location>
</feature>
<dbReference type="GO" id="GO:0006909">
    <property type="term" value="P:phagocytosis"/>
    <property type="evidence" value="ECO:0007669"/>
    <property type="project" value="TreeGrafter"/>
</dbReference>
<evidence type="ECO:0000256" key="11">
    <source>
        <dbReference type="ARBA" id="ARBA00023136"/>
    </source>
</evidence>
<evidence type="ECO:0000259" key="21">
    <source>
        <dbReference type="PROSITE" id="PS50011"/>
    </source>
</evidence>
<dbReference type="EC" id="2.7.10.1" evidence="2"/>
<dbReference type="InterPro" id="IPR020635">
    <property type="entry name" value="Tyr_kinase_cat_dom"/>
</dbReference>
<dbReference type="InterPro" id="IPR011009">
    <property type="entry name" value="Kinase-like_dom_sf"/>
</dbReference>
<keyword evidence="14" id="KW-0325">Glycoprotein</keyword>
<dbReference type="Pfam" id="PF07699">
    <property type="entry name" value="Ephrin_rec_like"/>
    <property type="match status" value="1"/>
</dbReference>
<dbReference type="SUPFAM" id="SSF49265">
    <property type="entry name" value="Fibronectin type III"/>
    <property type="match status" value="1"/>
</dbReference>
<evidence type="ECO:0000313" key="25">
    <source>
        <dbReference type="Proteomes" id="UP000472277"/>
    </source>
</evidence>
<dbReference type="Gene3D" id="2.10.50.10">
    <property type="entry name" value="Tumor Necrosis Factor Receptor, subunit A, domain 2"/>
    <property type="match status" value="1"/>
</dbReference>
<dbReference type="Gene3D" id="1.10.510.10">
    <property type="entry name" value="Transferase(Phosphotransferase) domain 1"/>
    <property type="match status" value="1"/>
</dbReference>
<dbReference type="GO" id="GO:0051897">
    <property type="term" value="P:positive regulation of phosphatidylinositol 3-kinase/protein kinase B signal transduction"/>
    <property type="evidence" value="ECO:0007669"/>
    <property type="project" value="TreeGrafter"/>
</dbReference>
<dbReference type="Gene3D" id="2.60.40.10">
    <property type="entry name" value="Immunoglobulins"/>
    <property type="match status" value="1"/>
</dbReference>
<evidence type="ECO:0000256" key="9">
    <source>
        <dbReference type="ARBA" id="ARBA00022840"/>
    </source>
</evidence>
<dbReference type="InterPro" id="IPR013783">
    <property type="entry name" value="Ig-like_fold"/>
</dbReference>
<keyword evidence="13" id="KW-0675">Receptor</keyword>
<proteinExistence type="predicted"/>
<dbReference type="Pfam" id="PF00041">
    <property type="entry name" value="fn3"/>
    <property type="match status" value="1"/>
</dbReference>
<evidence type="ECO:0000256" key="2">
    <source>
        <dbReference type="ARBA" id="ARBA00011902"/>
    </source>
</evidence>
<dbReference type="GO" id="GO:0030168">
    <property type="term" value="P:platelet activation"/>
    <property type="evidence" value="ECO:0007669"/>
    <property type="project" value="TreeGrafter"/>
</dbReference>
<evidence type="ECO:0000256" key="6">
    <source>
        <dbReference type="ARBA" id="ARBA00022737"/>
    </source>
</evidence>
<evidence type="ECO:0000256" key="16">
    <source>
        <dbReference type="PIRSR" id="PIRSR000666-1"/>
    </source>
</evidence>
<feature type="transmembrane region" description="Helical" evidence="20">
    <location>
        <begin position="499"/>
        <end position="520"/>
    </location>
</feature>
<dbReference type="PANTHER" id="PTHR24416:SF323">
    <property type="entry name" value="TYROSINE-PROTEIN KINASE RECEPTOR UFO"/>
    <property type="match status" value="1"/>
</dbReference>
<gene>
    <name evidence="24" type="primary">si:ch73-40a2.1</name>
</gene>
<evidence type="ECO:0000256" key="5">
    <source>
        <dbReference type="ARBA" id="ARBA00022692"/>
    </source>
</evidence>
<keyword evidence="9 17" id="KW-0067">ATP-binding</keyword>
<reference evidence="24" key="1">
    <citation type="submission" date="2025-08" db="UniProtKB">
        <authorList>
            <consortium name="Ensembl"/>
        </authorList>
    </citation>
    <scope>IDENTIFICATION</scope>
</reference>
<dbReference type="CDD" id="cd00063">
    <property type="entry name" value="FN3"/>
    <property type="match status" value="1"/>
</dbReference>
<keyword evidence="4" id="KW-0808">Transferase</keyword>
<organism evidence="24 25">
    <name type="scientific">Salmo trutta</name>
    <name type="common">Brown trout</name>
    <dbReference type="NCBI Taxonomy" id="8032"/>
    <lineage>
        <taxon>Eukaryota</taxon>
        <taxon>Metazoa</taxon>
        <taxon>Chordata</taxon>
        <taxon>Craniata</taxon>
        <taxon>Vertebrata</taxon>
        <taxon>Euteleostomi</taxon>
        <taxon>Actinopterygii</taxon>
        <taxon>Neopterygii</taxon>
        <taxon>Teleostei</taxon>
        <taxon>Protacanthopterygii</taxon>
        <taxon>Salmoniformes</taxon>
        <taxon>Salmonidae</taxon>
        <taxon>Salmoninae</taxon>
        <taxon>Salmo</taxon>
    </lineage>
</organism>
<feature type="domain" description="Protein kinase" evidence="21">
    <location>
        <begin position="592"/>
        <end position="863"/>
    </location>
</feature>
<dbReference type="SUPFAM" id="SSF49785">
    <property type="entry name" value="Galactose-binding domain-like"/>
    <property type="match status" value="1"/>
</dbReference>
<dbReference type="GO" id="GO:0005524">
    <property type="term" value="F:ATP binding"/>
    <property type="evidence" value="ECO:0007669"/>
    <property type="project" value="UniProtKB-UniRule"/>
</dbReference>
<keyword evidence="12" id="KW-0829">Tyrosine-protein kinase</keyword>
<dbReference type="OrthoDB" id="98077at2759"/>
<dbReference type="GO" id="GO:0007399">
    <property type="term" value="P:nervous system development"/>
    <property type="evidence" value="ECO:0007669"/>
    <property type="project" value="TreeGrafter"/>
</dbReference>
<dbReference type="Ensembl" id="ENSSTUT00000020791.1">
    <property type="protein sequence ID" value="ENSSTUP00000019784.1"/>
    <property type="gene ID" value="ENSSTUG00000008804.1"/>
</dbReference>
<dbReference type="InterPro" id="IPR003961">
    <property type="entry name" value="FN3_dom"/>
</dbReference>
<dbReference type="SMART" id="SM00615">
    <property type="entry name" value="EPH_lbd"/>
    <property type="match status" value="1"/>
</dbReference>
<keyword evidence="25" id="KW-1185">Reference proteome</keyword>
<dbReference type="SUPFAM" id="SSF56112">
    <property type="entry name" value="Protein kinase-like (PK-like)"/>
    <property type="match status" value="1"/>
</dbReference>
<comment type="subcellular location">
    <subcellularLocation>
        <location evidence="1">Membrane</location>
        <topology evidence="1">Single-pass type I membrane protein</topology>
    </subcellularLocation>
</comment>
<evidence type="ECO:0000256" key="7">
    <source>
        <dbReference type="ARBA" id="ARBA00022741"/>
    </source>
</evidence>
<evidence type="ECO:0000256" key="17">
    <source>
        <dbReference type="PIRSR" id="PIRSR000666-2"/>
    </source>
</evidence>
<dbReference type="OMA" id="PHDLGCS"/>
<keyword evidence="7 17" id="KW-0547">Nucleotide-binding</keyword>
<feature type="domain" description="Eph LBD" evidence="23">
    <location>
        <begin position="67"/>
        <end position="242"/>
    </location>
</feature>
<dbReference type="GO" id="GO:0005886">
    <property type="term" value="C:plasma membrane"/>
    <property type="evidence" value="ECO:0007669"/>
    <property type="project" value="InterPro"/>
</dbReference>
<dbReference type="PROSITE" id="PS00107">
    <property type="entry name" value="PROTEIN_KINASE_ATP"/>
    <property type="match status" value="1"/>
</dbReference>
<dbReference type="SMART" id="SM01411">
    <property type="entry name" value="Ephrin_rec_like"/>
    <property type="match status" value="1"/>
</dbReference>
<evidence type="ECO:0000256" key="15">
    <source>
        <dbReference type="ARBA" id="ARBA00051243"/>
    </source>
</evidence>
<feature type="binding site" evidence="17">
    <location>
        <begin position="598"/>
        <end position="606"/>
    </location>
    <ligand>
        <name>ATP</name>
        <dbReference type="ChEBI" id="CHEBI:30616"/>
    </ligand>
</feature>
<dbReference type="GO" id="GO:0043235">
    <property type="term" value="C:receptor complex"/>
    <property type="evidence" value="ECO:0007669"/>
    <property type="project" value="TreeGrafter"/>
</dbReference>
<dbReference type="PRINTS" id="PR00109">
    <property type="entry name" value="TYRKINASE"/>
</dbReference>
<keyword evidence="3" id="KW-0597">Phosphoprotein</keyword>
<name>A0A673X6H2_SALTR</name>
<evidence type="ECO:0000256" key="1">
    <source>
        <dbReference type="ARBA" id="ARBA00004479"/>
    </source>
</evidence>
<evidence type="ECO:0000256" key="19">
    <source>
        <dbReference type="PROSITE-ProRule" id="PRU10141"/>
    </source>
</evidence>
<accession>A0A673X6H2</accession>
<dbReference type="AlphaFoldDB" id="A0A673X6H2"/>